<evidence type="ECO:0000256" key="1">
    <source>
        <dbReference type="ARBA" id="ARBA00022737"/>
    </source>
</evidence>
<evidence type="ECO:0000313" key="4">
    <source>
        <dbReference type="Proteomes" id="UP000605986"/>
    </source>
</evidence>
<dbReference type="AlphaFoldDB" id="A0A8H4NX35"/>
<dbReference type="Proteomes" id="UP000605986">
    <property type="component" value="Unassembled WGS sequence"/>
</dbReference>
<dbReference type="SUPFAM" id="SSF52540">
    <property type="entry name" value="P-loop containing nucleoside triphosphate hydrolases"/>
    <property type="match status" value="1"/>
</dbReference>
<dbReference type="Pfam" id="PF25053">
    <property type="entry name" value="DUF7791"/>
    <property type="match status" value="1"/>
</dbReference>
<keyword evidence="1" id="KW-0677">Repeat</keyword>
<reference evidence="3" key="1">
    <citation type="submission" date="2020-01" db="EMBL/GenBank/DDBJ databases">
        <title>Identification and distribution of gene clusters putatively required for synthesis of sphingolipid metabolism inhibitors in phylogenetically diverse species of the filamentous fungus Fusarium.</title>
        <authorList>
            <person name="Kim H.-S."/>
            <person name="Busman M."/>
            <person name="Brown D.W."/>
            <person name="Divon H."/>
            <person name="Uhlig S."/>
            <person name="Proctor R.H."/>
        </authorList>
    </citation>
    <scope>NUCLEOTIDE SEQUENCE</scope>
    <source>
        <strain evidence="3">NRRL 53441</strain>
    </source>
</reference>
<proteinExistence type="predicted"/>
<accession>A0A8H4NX35</accession>
<dbReference type="PROSITE" id="PS50837">
    <property type="entry name" value="NACHT"/>
    <property type="match status" value="1"/>
</dbReference>
<feature type="domain" description="NACHT" evidence="2">
    <location>
        <begin position="290"/>
        <end position="453"/>
    </location>
</feature>
<evidence type="ECO:0000313" key="3">
    <source>
        <dbReference type="EMBL" id="KAF4450930.1"/>
    </source>
</evidence>
<sequence length="962" mass="109730">MEVAGLTIGAVALISLFKDCVDLFSMIAAARRLGPDAAILYTKLDVEKMLFLQWSERVGLLKQGSKATLFGDPETHRVVLRVLESIKKLLSDGTSLQKTYGLKMIDPAIFPDPDSTPTTGYQGASSFRLARFLEQFEALKIQPCHNSSYGGSRKSNTTAKRIRWVIADKDRFSGLLNHLSYFNSSLNELVPTDRKSMSISSEKGMMEIDNLKELDLIIRASEETQPNDKRAALAAKSAVRILRCLWFRWYDDRRINVKSPHFKTLQWALDPPDDYLKWDDLNIWLQSPSGIYWLSGKAGSGKSTLMKHLYQHERTEALLNIWARDSEIISASFFFYALGKAEQKSQSGLLRSLLSQIFHHDPSGMEIVLPQMWRETCYKNDESSQSSQSLTLPTVAEMASALKELCSAIHANKKLFFLIDGIDEYEGKDLDIAKFIRELGSLPNVKVLVSSRPHPAFVTAFQSKPKMSLHDLTKRDVASYVDDSVASHPYMVTISKIAPMEVKEITQRLVEKASGVFLWLVLACRSVVEGCDGFSSTSELKERIDELPKEVEDLIEHMLENIDPRWKQEAMKLIHLIYTNEGCKGVDPVPTLGLYLSYEQGLGTDARLSKMNLGRQKPQDIEAQSYIMEGRLRSRCGGLLEVQQFHNRWAKNYEKDLYSSVVFMHRTVYDLLLQPHVSQRLFGRILDPSFNSYGILSEIWCRMSPTAGHPNLIFFNALYLLCHGYESGISPRVIVYLLSRLQFIYGQFSLTSMPEMSQYLLHDKNCRRYCDDLSIAFSLAVEMAMYKVARFLLENRDSLGSLLFRPPNFESLGDCHVAQDSLDRKLHCQANGQLLQTRYPLIYHAICKPLTSDLFVPRILTWMRPSLPLVQYILTVEPDQRNEVIKKSANEEKRPAIFQGAVLSVYSLDVERLFELYEDVKELDEDGEDEDGGWRNVKKLLDDQLNWQVRRELEESQDPGSR</sequence>
<name>A0A8H4NX35_9HYPO</name>
<dbReference type="InterPro" id="IPR056693">
    <property type="entry name" value="DUF7791"/>
</dbReference>
<gene>
    <name evidence="3" type="ORF">F53441_5991</name>
</gene>
<dbReference type="InterPro" id="IPR007111">
    <property type="entry name" value="NACHT_NTPase"/>
</dbReference>
<evidence type="ECO:0000259" key="2">
    <source>
        <dbReference type="PROSITE" id="PS50837"/>
    </source>
</evidence>
<dbReference type="InterPro" id="IPR027417">
    <property type="entry name" value="P-loop_NTPase"/>
</dbReference>
<organism evidence="3 4">
    <name type="scientific">Fusarium austroafricanum</name>
    <dbReference type="NCBI Taxonomy" id="2364996"/>
    <lineage>
        <taxon>Eukaryota</taxon>
        <taxon>Fungi</taxon>
        <taxon>Dikarya</taxon>
        <taxon>Ascomycota</taxon>
        <taxon>Pezizomycotina</taxon>
        <taxon>Sordariomycetes</taxon>
        <taxon>Hypocreomycetidae</taxon>
        <taxon>Hypocreales</taxon>
        <taxon>Nectriaceae</taxon>
        <taxon>Fusarium</taxon>
        <taxon>Fusarium concolor species complex</taxon>
    </lineage>
</organism>
<dbReference type="OrthoDB" id="443402at2759"/>
<dbReference type="PANTHER" id="PTHR10039:SF5">
    <property type="entry name" value="NACHT DOMAIN-CONTAINING PROTEIN"/>
    <property type="match status" value="1"/>
</dbReference>
<dbReference type="Gene3D" id="1.20.120.1020">
    <property type="entry name" value="Prion-inhibition and propagation, HeLo domain"/>
    <property type="match status" value="1"/>
</dbReference>
<dbReference type="EMBL" id="JAADJG010000235">
    <property type="protein sequence ID" value="KAF4450930.1"/>
    <property type="molecule type" value="Genomic_DNA"/>
</dbReference>
<dbReference type="Pfam" id="PF14479">
    <property type="entry name" value="HeLo"/>
    <property type="match status" value="1"/>
</dbReference>
<dbReference type="InterPro" id="IPR056884">
    <property type="entry name" value="NPHP3-like_N"/>
</dbReference>
<comment type="caution">
    <text evidence="3">The sequence shown here is derived from an EMBL/GenBank/DDBJ whole genome shotgun (WGS) entry which is preliminary data.</text>
</comment>
<dbReference type="Pfam" id="PF24883">
    <property type="entry name" value="NPHP3_N"/>
    <property type="match status" value="1"/>
</dbReference>
<dbReference type="InterPro" id="IPR038305">
    <property type="entry name" value="HeLo_sf"/>
</dbReference>
<dbReference type="Gene3D" id="3.40.50.300">
    <property type="entry name" value="P-loop containing nucleotide triphosphate hydrolases"/>
    <property type="match status" value="1"/>
</dbReference>
<keyword evidence="4" id="KW-1185">Reference proteome</keyword>
<dbReference type="InterPro" id="IPR029498">
    <property type="entry name" value="HeLo_dom"/>
</dbReference>
<protein>
    <recommendedName>
        <fullName evidence="2">NACHT domain-containing protein</fullName>
    </recommendedName>
</protein>
<dbReference type="PANTHER" id="PTHR10039">
    <property type="entry name" value="AMELOGENIN"/>
    <property type="match status" value="1"/>
</dbReference>